<evidence type="ECO:0000256" key="2">
    <source>
        <dbReference type="ARBA" id="ARBA00010701"/>
    </source>
</evidence>
<dbReference type="InterPro" id="IPR000734">
    <property type="entry name" value="TAG_lipase"/>
</dbReference>
<comment type="caution">
    <text evidence="7">The sequence shown here is derived from an EMBL/GenBank/DDBJ whole genome shotgun (WGS) entry which is preliminary data.</text>
</comment>
<evidence type="ECO:0000259" key="6">
    <source>
        <dbReference type="PROSITE" id="PS50095"/>
    </source>
</evidence>
<comment type="caution">
    <text evidence="4">Lacks conserved residue(s) required for the propagation of feature annotation.</text>
</comment>
<evidence type="ECO:0000256" key="4">
    <source>
        <dbReference type="PROSITE-ProRule" id="PRU00152"/>
    </source>
</evidence>
<evidence type="ECO:0000313" key="8">
    <source>
        <dbReference type="Proteomes" id="UP001195483"/>
    </source>
</evidence>
<comment type="similarity">
    <text evidence="2 5">Belongs to the AB hydrolase superfamily. Lipase family.</text>
</comment>
<proteinExistence type="inferred from homology"/>
<dbReference type="PRINTS" id="PR00821">
    <property type="entry name" value="TAGLIPASE"/>
</dbReference>
<protein>
    <recommendedName>
        <fullName evidence="6">PLAT domain-containing protein</fullName>
    </recommendedName>
</protein>
<dbReference type="GO" id="GO:0016042">
    <property type="term" value="P:lipid catabolic process"/>
    <property type="evidence" value="ECO:0007669"/>
    <property type="project" value="TreeGrafter"/>
</dbReference>
<evidence type="ECO:0000313" key="7">
    <source>
        <dbReference type="EMBL" id="KAK3575694.1"/>
    </source>
</evidence>
<comment type="subcellular location">
    <subcellularLocation>
        <location evidence="1">Secreted</location>
    </subcellularLocation>
</comment>
<evidence type="ECO:0000256" key="3">
    <source>
        <dbReference type="ARBA" id="ARBA00022525"/>
    </source>
</evidence>
<dbReference type="Pfam" id="PF00151">
    <property type="entry name" value="Lipase"/>
    <property type="match status" value="1"/>
</dbReference>
<evidence type="ECO:0000256" key="5">
    <source>
        <dbReference type="RuleBase" id="RU004262"/>
    </source>
</evidence>
<dbReference type="Gene3D" id="3.40.50.1820">
    <property type="entry name" value="alpha/beta hydrolase"/>
    <property type="match status" value="2"/>
</dbReference>
<dbReference type="SUPFAM" id="SSF53474">
    <property type="entry name" value="alpha/beta-Hydrolases"/>
    <property type="match status" value="1"/>
</dbReference>
<feature type="domain" description="PLAT" evidence="6">
    <location>
        <begin position="105"/>
        <end position="153"/>
    </location>
</feature>
<accession>A0AAE0RL30</accession>
<dbReference type="Proteomes" id="UP001195483">
    <property type="component" value="Unassembled WGS sequence"/>
</dbReference>
<dbReference type="GO" id="GO:0005615">
    <property type="term" value="C:extracellular space"/>
    <property type="evidence" value="ECO:0007669"/>
    <property type="project" value="TreeGrafter"/>
</dbReference>
<keyword evidence="8" id="KW-1185">Reference proteome</keyword>
<dbReference type="PANTHER" id="PTHR11610">
    <property type="entry name" value="LIPASE"/>
    <property type="match status" value="1"/>
</dbReference>
<evidence type="ECO:0000256" key="1">
    <source>
        <dbReference type="ARBA" id="ARBA00004613"/>
    </source>
</evidence>
<dbReference type="InterPro" id="IPR001024">
    <property type="entry name" value="PLAT/LH2_dom"/>
</dbReference>
<keyword evidence="3" id="KW-0964">Secreted</keyword>
<sequence length="153" mass="17390">MIRLDPTDAKFVDVIHTDGRSLILLVLCRHRRATQYFIESINSACTFRGYRCKSYEDFRQGDCMPCTEWGCGYMGFNADRVKPPTGTSNVKYFLRTGYSTPFCRHNYQINIMFGIVSTSSKEKGKVKMNIIGSKGQLGETALTDKSVSLIFLR</sequence>
<dbReference type="EMBL" id="JAEAOA010001011">
    <property type="protein sequence ID" value="KAK3575694.1"/>
    <property type="molecule type" value="Genomic_DNA"/>
</dbReference>
<gene>
    <name evidence="7" type="ORF">CHS0354_016357</name>
</gene>
<reference evidence="7" key="1">
    <citation type="journal article" date="2021" name="Genome Biol. Evol.">
        <title>A High-Quality Reference Genome for a Parasitic Bivalve with Doubly Uniparental Inheritance (Bivalvia: Unionida).</title>
        <authorList>
            <person name="Smith C.H."/>
        </authorList>
    </citation>
    <scope>NUCLEOTIDE SEQUENCE</scope>
    <source>
        <strain evidence="7">CHS0354</strain>
    </source>
</reference>
<dbReference type="PROSITE" id="PS50095">
    <property type="entry name" value="PLAT"/>
    <property type="match status" value="1"/>
</dbReference>
<reference evidence="7" key="2">
    <citation type="journal article" date="2021" name="Genome Biol. Evol.">
        <title>Developing a high-quality reference genome for a parasitic bivalve with doubly uniparental inheritance (Bivalvia: Unionida).</title>
        <authorList>
            <person name="Smith C.H."/>
        </authorList>
    </citation>
    <scope>NUCLEOTIDE SEQUENCE</scope>
    <source>
        <strain evidence="7">CHS0354</strain>
        <tissue evidence="7">Mantle</tissue>
    </source>
</reference>
<organism evidence="7 8">
    <name type="scientific">Potamilus streckersoni</name>
    <dbReference type="NCBI Taxonomy" id="2493646"/>
    <lineage>
        <taxon>Eukaryota</taxon>
        <taxon>Metazoa</taxon>
        <taxon>Spiralia</taxon>
        <taxon>Lophotrochozoa</taxon>
        <taxon>Mollusca</taxon>
        <taxon>Bivalvia</taxon>
        <taxon>Autobranchia</taxon>
        <taxon>Heteroconchia</taxon>
        <taxon>Palaeoheterodonta</taxon>
        <taxon>Unionida</taxon>
        <taxon>Unionoidea</taxon>
        <taxon>Unionidae</taxon>
        <taxon>Ambleminae</taxon>
        <taxon>Lampsilini</taxon>
        <taxon>Potamilus</taxon>
    </lineage>
</organism>
<name>A0AAE0RL30_9BIVA</name>
<reference evidence="7" key="3">
    <citation type="submission" date="2023-05" db="EMBL/GenBank/DDBJ databases">
        <authorList>
            <person name="Smith C.H."/>
        </authorList>
    </citation>
    <scope>NUCLEOTIDE SEQUENCE</scope>
    <source>
        <strain evidence="7">CHS0354</strain>
        <tissue evidence="7">Mantle</tissue>
    </source>
</reference>
<dbReference type="PANTHER" id="PTHR11610:SF173">
    <property type="entry name" value="LIPASE DOMAIN-CONTAINING PROTEIN-RELATED"/>
    <property type="match status" value="1"/>
</dbReference>
<dbReference type="AlphaFoldDB" id="A0AAE0RL30"/>
<dbReference type="InterPro" id="IPR029058">
    <property type="entry name" value="AB_hydrolase_fold"/>
</dbReference>
<dbReference type="InterPro" id="IPR013818">
    <property type="entry name" value="Lipase"/>
</dbReference>
<dbReference type="GO" id="GO:0016298">
    <property type="term" value="F:lipase activity"/>
    <property type="evidence" value="ECO:0007669"/>
    <property type="project" value="InterPro"/>
</dbReference>